<dbReference type="Proteomes" id="UP000002357">
    <property type="component" value="Chromosome"/>
</dbReference>
<reference evidence="2 3" key="1">
    <citation type="journal article" date="2010" name="Genome Biol. Evol.">
        <title>The sequence of a 1.8-mb bacterial linear plasmid reveals a rich evolutionary reservoir of secondary metabolic pathways.</title>
        <authorList>
            <person name="Medema M.H."/>
            <person name="Trefzer A."/>
            <person name="Kovalchuk A."/>
            <person name="van den Berg M."/>
            <person name="Mueller U."/>
            <person name="Heijne W."/>
            <person name="Wu L."/>
            <person name="Alam M.T."/>
            <person name="Ronning C.M."/>
            <person name="Nierman W.C."/>
            <person name="Bovenberg R.A.L."/>
            <person name="Breitling R."/>
            <person name="Takano E."/>
        </authorList>
    </citation>
    <scope>NUCLEOTIDE SEQUENCE [LARGE SCALE GENOMIC DNA]</scope>
    <source>
        <strain evidence="3">ATCC 27064 / DSM 738 / JCM 4710 / NBRC 13307 / NCIMB 12785 / NRRL 3585 / VKM Ac-602</strain>
    </source>
</reference>
<evidence type="ECO:0000256" key="1">
    <source>
        <dbReference type="SAM" id="MobiDB-lite"/>
    </source>
</evidence>
<dbReference type="GeneID" id="93733217"/>
<sequence length="64" mass="6649">MRPVSSDATPLTPALTIHPGPVPGNCGAGRGPYRTALLRTGPEKGLFMTSIRLNVAFSSQVTAL</sequence>
<gene>
    <name evidence="2" type="ORF">SCLAV_0062</name>
</gene>
<proteinExistence type="predicted"/>
<dbReference type="RefSeq" id="WP_003959228.1">
    <property type="nucleotide sequence ID" value="NZ_CM000913.1"/>
</dbReference>
<accession>E2Q5X8</accession>
<protein>
    <submittedName>
        <fullName evidence="2">Uncharacterized protein</fullName>
    </submittedName>
</protein>
<evidence type="ECO:0000313" key="3">
    <source>
        <dbReference type="Proteomes" id="UP000002357"/>
    </source>
</evidence>
<feature type="region of interest" description="Disordered" evidence="1">
    <location>
        <begin position="1"/>
        <end position="23"/>
    </location>
</feature>
<dbReference type="AlphaFoldDB" id="E2Q5X8"/>
<name>E2Q5X8_STRCL</name>
<keyword evidence="3" id="KW-1185">Reference proteome</keyword>
<dbReference type="EMBL" id="CM000913">
    <property type="protein sequence ID" value="EFG05138.1"/>
    <property type="molecule type" value="Genomic_DNA"/>
</dbReference>
<evidence type="ECO:0000313" key="2">
    <source>
        <dbReference type="EMBL" id="EFG05138.1"/>
    </source>
</evidence>
<organism evidence="2 3">
    <name type="scientific">Streptomyces clavuligerus</name>
    <dbReference type="NCBI Taxonomy" id="1901"/>
    <lineage>
        <taxon>Bacteria</taxon>
        <taxon>Bacillati</taxon>
        <taxon>Actinomycetota</taxon>
        <taxon>Actinomycetes</taxon>
        <taxon>Kitasatosporales</taxon>
        <taxon>Streptomycetaceae</taxon>
        <taxon>Streptomyces</taxon>
    </lineage>
</organism>